<dbReference type="RefSeq" id="WP_183352863.1">
    <property type="nucleotide sequence ID" value="NZ_BLXX01000001.1"/>
</dbReference>
<dbReference type="InterPro" id="IPR006675">
    <property type="entry name" value="HDIG_dom"/>
</dbReference>
<dbReference type="PROSITE" id="PS51832">
    <property type="entry name" value="HD_GYP"/>
    <property type="match status" value="1"/>
</dbReference>
<sequence length="453" mass="49919">MSEISPQTAQRVAMLIASSVRTVMLYPLAHPAVGQPLQELTALLGDLLEEHGQLHLGQVEGTFFLNNRLLVTPPPAVADLADRLTKKKIEALTVLCGVTREELFAFATLLGRREVGVEQLPEELEKKGIRSIRVGIEQEEASNEDDPGLPARTYHQALQAVKETMREVEHGRIPSGQWINQVVDNMVSVTMRDPTTLLGLSMIKDYDNYTFSHSVNVGILALTLGSFLGLEQESLRDLNTAGLLHDIGKTTVDKAILNNPGKLSAEEFEKMKRHAEAGAEIVGKMKDISPRVADAVLGHHIRFNRTGYPEWACDREFSEFTEVVAVADCYDAITTLRTYQIPTLPKEAMDIMRGLAGTTLNARLVEEFEKMMGEYPVGTLVRLDNNEIALVVKPHPMESRVPAVKVIMDPQGNLLESPRAVSLAEQEGGRYANIVSPVDALLKNINVASYLLA</sequence>
<dbReference type="SMART" id="SM00471">
    <property type="entry name" value="HDc"/>
    <property type="match status" value="1"/>
</dbReference>
<name>A0A6V8MDX8_9BACT</name>
<dbReference type="NCBIfam" id="TIGR00277">
    <property type="entry name" value="HDIG"/>
    <property type="match status" value="1"/>
</dbReference>
<protein>
    <submittedName>
        <fullName evidence="2">Cyclic diguanylate phosphodiesterase</fullName>
    </submittedName>
</protein>
<dbReference type="Proteomes" id="UP000556026">
    <property type="component" value="Unassembled WGS sequence"/>
</dbReference>
<dbReference type="AlphaFoldDB" id="A0A6V8MDX8"/>
<dbReference type="InterPro" id="IPR037522">
    <property type="entry name" value="HD_GYP_dom"/>
</dbReference>
<keyword evidence="3" id="KW-1185">Reference proteome</keyword>
<dbReference type="InterPro" id="IPR003607">
    <property type="entry name" value="HD/PDEase_dom"/>
</dbReference>
<dbReference type="PANTHER" id="PTHR43155">
    <property type="entry name" value="CYCLIC DI-GMP PHOSPHODIESTERASE PA4108-RELATED"/>
    <property type="match status" value="1"/>
</dbReference>
<dbReference type="Gene3D" id="1.10.3210.10">
    <property type="entry name" value="Hypothetical protein af1432"/>
    <property type="match status" value="1"/>
</dbReference>
<dbReference type="CDD" id="cd00077">
    <property type="entry name" value="HDc"/>
    <property type="match status" value="1"/>
</dbReference>
<organism evidence="2 3">
    <name type="scientific">Geomonas silvestris</name>
    <dbReference type="NCBI Taxonomy" id="2740184"/>
    <lineage>
        <taxon>Bacteria</taxon>
        <taxon>Pseudomonadati</taxon>
        <taxon>Thermodesulfobacteriota</taxon>
        <taxon>Desulfuromonadia</taxon>
        <taxon>Geobacterales</taxon>
        <taxon>Geobacteraceae</taxon>
        <taxon>Geomonas</taxon>
    </lineage>
</organism>
<dbReference type="EMBL" id="BLXX01000001">
    <property type="protein sequence ID" value="GFO58013.1"/>
    <property type="molecule type" value="Genomic_DNA"/>
</dbReference>
<evidence type="ECO:0000313" key="2">
    <source>
        <dbReference type="EMBL" id="GFO58013.1"/>
    </source>
</evidence>
<feature type="domain" description="HD-GYP" evidence="1">
    <location>
        <begin position="188"/>
        <end position="384"/>
    </location>
</feature>
<proteinExistence type="predicted"/>
<reference evidence="3" key="1">
    <citation type="submission" date="2020-06" db="EMBL/GenBank/DDBJ databases">
        <title>Draft genomic sequence of Geomonas sp. Red330.</title>
        <authorList>
            <person name="Itoh H."/>
            <person name="Zhenxing X."/>
            <person name="Ushijima N."/>
            <person name="Masuda Y."/>
            <person name="Shiratori Y."/>
            <person name="Senoo K."/>
        </authorList>
    </citation>
    <scope>NUCLEOTIDE SEQUENCE [LARGE SCALE GENOMIC DNA]</scope>
    <source>
        <strain evidence="3">Red330</strain>
    </source>
</reference>
<dbReference type="PANTHER" id="PTHR43155:SF2">
    <property type="entry name" value="CYCLIC DI-GMP PHOSPHODIESTERASE PA4108"/>
    <property type="match status" value="1"/>
</dbReference>
<evidence type="ECO:0000313" key="3">
    <source>
        <dbReference type="Proteomes" id="UP000556026"/>
    </source>
</evidence>
<dbReference type="SUPFAM" id="SSF109604">
    <property type="entry name" value="HD-domain/PDEase-like"/>
    <property type="match status" value="1"/>
</dbReference>
<dbReference type="Pfam" id="PF13487">
    <property type="entry name" value="HD_5"/>
    <property type="match status" value="1"/>
</dbReference>
<accession>A0A6V8MDX8</accession>
<gene>
    <name evidence="2" type="ORF">GMST_03380</name>
</gene>
<comment type="caution">
    <text evidence="2">The sequence shown here is derived from an EMBL/GenBank/DDBJ whole genome shotgun (WGS) entry which is preliminary data.</text>
</comment>
<evidence type="ECO:0000259" key="1">
    <source>
        <dbReference type="PROSITE" id="PS51832"/>
    </source>
</evidence>